<sequence length="102" mass="11479">MTEKVKQKEIKTQSLTPDQLYLQGVLQKFNVNPSDPALNETERVILSKVKMTQQSISDLAKQLEDLNAEIRESQEKSNGLVQQLVHAQGLSQGYIDSLLALR</sequence>
<organism evidence="2">
    <name type="scientific">marine sediment metagenome</name>
    <dbReference type="NCBI Taxonomy" id="412755"/>
    <lineage>
        <taxon>unclassified sequences</taxon>
        <taxon>metagenomes</taxon>
        <taxon>ecological metagenomes</taxon>
    </lineage>
</organism>
<feature type="coiled-coil region" evidence="1">
    <location>
        <begin position="49"/>
        <end position="83"/>
    </location>
</feature>
<protein>
    <submittedName>
        <fullName evidence="2">Uncharacterized protein</fullName>
    </submittedName>
</protein>
<name>A0A0F9I7E2_9ZZZZ</name>
<evidence type="ECO:0000256" key="1">
    <source>
        <dbReference type="SAM" id="Coils"/>
    </source>
</evidence>
<accession>A0A0F9I7E2</accession>
<keyword evidence="1" id="KW-0175">Coiled coil</keyword>
<dbReference type="EMBL" id="LAZR01013119">
    <property type="protein sequence ID" value="KKM23462.1"/>
    <property type="molecule type" value="Genomic_DNA"/>
</dbReference>
<evidence type="ECO:0000313" key="2">
    <source>
        <dbReference type="EMBL" id="KKM23462.1"/>
    </source>
</evidence>
<dbReference type="AlphaFoldDB" id="A0A0F9I7E2"/>
<reference evidence="2" key="1">
    <citation type="journal article" date="2015" name="Nature">
        <title>Complex archaea that bridge the gap between prokaryotes and eukaryotes.</title>
        <authorList>
            <person name="Spang A."/>
            <person name="Saw J.H."/>
            <person name="Jorgensen S.L."/>
            <person name="Zaremba-Niedzwiedzka K."/>
            <person name="Martijn J."/>
            <person name="Lind A.E."/>
            <person name="van Eijk R."/>
            <person name="Schleper C."/>
            <person name="Guy L."/>
            <person name="Ettema T.J."/>
        </authorList>
    </citation>
    <scope>NUCLEOTIDE SEQUENCE</scope>
</reference>
<gene>
    <name evidence="2" type="ORF">LCGC14_1614970</name>
</gene>
<proteinExistence type="predicted"/>
<comment type="caution">
    <text evidence="2">The sequence shown here is derived from an EMBL/GenBank/DDBJ whole genome shotgun (WGS) entry which is preliminary data.</text>
</comment>